<name>A0ABR1Q9M2_9PEZI</name>
<feature type="domain" description="Zn(2)-C6 fungal-type" evidence="9">
    <location>
        <begin position="81"/>
        <end position="111"/>
    </location>
</feature>
<keyword evidence="3" id="KW-0862">Zinc</keyword>
<evidence type="ECO:0000256" key="5">
    <source>
        <dbReference type="ARBA" id="ARBA00023125"/>
    </source>
</evidence>
<dbReference type="PROSITE" id="PS00463">
    <property type="entry name" value="ZN2_CY6_FUNGAL_1"/>
    <property type="match status" value="1"/>
</dbReference>
<organism evidence="10 11">
    <name type="scientific">Apiospora aurea</name>
    <dbReference type="NCBI Taxonomy" id="335848"/>
    <lineage>
        <taxon>Eukaryota</taxon>
        <taxon>Fungi</taxon>
        <taxon>Dikarya</taxon>
        <taxon>Ascomycota</taxon>
        <taxon>Pezizomycotina</taxon>
        <taxon>Sordariomycetes</taxon>
        <taxon>Xylariomycetidae</taxon>
        <taxon>Amphisphaeriales</taxon>
        <taxon>Apiosporaceae</taxon>
        <taxon>Apiospora</taxon>
    </lineage>
</organism>
<dbReference type="CDD" id="cd12148">
    <property type="entry name" value="fungal_TF_MHR"/>
    <property type="match status" value="1"/>
</dbReference>
<evidence type="ECO:0000313" key="10">
    <source>
        <dbReference type="EMBL" id="KAK7949251.1"/>
    </source>
</evidence>
<feature type="compositionally biased region" description="Low complexity" evidence="8">
    <location>
        <begin position="741"/>
        <end position="758"/>
    </location>
</feature>
<evidence type="ECO:0000256" key="7">
    <source>
        <dbReference type="ARBA" id="ARBA00023242"/>
    </source>
</evidence>
<keyword evidence="6" id="KW-0804">Transcription</keyword>
<dbReference type="SMART" id="SM00066">
    <property type="entry name" value="GAL4"/>
    <property type="match status" value="1"/>
</dbReference>
<evidence type="ECO:0000256" key="1">
    <source>
        <dbReference type="ARBA" id="ARBA00004123"/>
    </source>
</evidence>
<dbReference type="PANTHER" id="PTHR47782:SF7">
    <property type="entry name" value="PROTEIN STB5"/>
    <property type="match status" value="1"/>
</dbReference>
<reference evidence="10 11" key="1">
    <citation type="submission" date="2023-01" db="EMBL/GenBank/DDBJ databases">
        <title>Analysis of 21 Apiospora genomes using comparative genomics revels a genus with tremendous synthesis potential of carbohydrate active enzymes and secondary metabolites.</title>
        <authorList>
            <person name="Sorensen T."/>
        </authorList>
    </citation>
    <scope>NUCLEOTIDE SEQUENCE [LARGE SCALE GENOMIC DNA]</scope>
    <source>
        <strain evidence="10 11">CBS 24483</strain>
    </source>
</reference>
<comment type="caution">
    <text evidence="10">The sequence shown here is derived from an EMBL/GenBank/DDBJ whole genome shotgun (WGS) entry which is preliminary data.</text>
</comment>
<dbReference type="SUPFAM" id="SSF57701">
    <property type="entry name" value="Zn2/Cys6 DNA-binding domain"/>
    <property type="match status" value="1"/>
</dbReference>
<feature type="region of interest" description="Disordered" evidence="8">
    <location>
        <begin position="737"/>
        <end position="780"/>
    </location>
</feature>
<accession>A0ABR1Q9M2</accession>
<protein>
    <recommendedName>
        <fullName evidence="9">Zn(2)-C6 fungal-type domain-containing protein</fullName>
    </recommendedName>
</protein>
<dbReference type="RefSeq" id="XP_066698757.1">
    <property type="nucleotide sequence ID" value="XM_066846359.1"/>
</dbReference>
<evidence type="ECO:0000259" key="9">
    <source>
        <dbReference type="PROSITE" id="PS50048"/>
    </source>
</evidence>
<feature type="compositionally biased region" description="Polar residues" evidence="8">
    <location>
        <begin position="220"/>
        <end position="233"/>
    </location>
</feature>
<evidence type="ECO:0000256" key="6">
    <source>
        <dbReference type="ARBA" id="ARBA00023163"/>
    </source>
</evidence>
<sequence length="807" mass="88190">MSTSDLKSSLHRFRVSRTEPTFKTEDSPSPMPPPPLAHEQPRSAVGGPATPPIGGAGDSYHNQPTGAPPPAPTSSSKSIPACDRCRSFKKKCSRTFPVCSLCASAGQRCSFSTPASSTNAQVHHLRARVEWLSRYINEALPLGPAGIEAVETGTDISELLLLQGASPGLSQNGQSPAASIMSAAVAARQAHQQQQQQQQQQQHHLPPMHDDHPMMDHSQSTIEMNMNNSQPASSPDHHSIAHSVGSYSDARSVTSTMTAQRLPPDAAARRFVDAYFRNVNRAYPFVDRNKILHDLEVFGDFAQRRRDADSTLLYLIMAIGCTTLQRAGQIPNDTALRFDVAYSDIIQECICRESIESIQILVLLALYSLFDPSGASAWSIVGIVSRQAMLLGLSRRASDETTLSATAIELRHRLFWSIYVLDRMMATSLGLPVALTDENMDVPLPGLTVEEFASAERSHFATILQTSRHVIQLRQMEDRILRHVHFRRQAEVSSLTYTDRRAILQEMRADIENWYSNGCLVSPLEPDNVPIHNSITWLSARYYYLLLLLYYPSHFNSPPNNSSSASRGDGANGGVVSKAELLRFAQKHLHSTSALFHQRQLPLNRVTLCRLLPVGLVLIRSFLASSYCHGEGAVSRVGTGAAGDMMPFAAREDVAVVTSILDAFPEGWDTARRSAQILRQFLGLLTSISAAPPRTTTPASCQDMMRPVVSAYLGLMQDVLGKASCYRFLDVPEDDDGELRAASSQQPHQQSQQPQAPSTAMRGRTPSVSMGGTDIGTGGGGVMTNENSVMNYVNGNGGWGSIELDFL</sequence>
<evidence type="ECO:0000256" key="3">
    <source>
        <dbReference type="ARBA" id="ARBA00022833"/>
    </source>
</evidence>
<dbReference type="PANTHER" id="PTHR47782">
    <property type="entry name" value="ZN(II)2CYS6 TRANSCRIPTION FACTOR (EUROFUNG)-RELATED"/>
    <property type="match status" value="1"/>
</dbReference>
<evidence type="ECO:0000256" key="2">
    <source>
        <dbReference type="ARBA" id="ARBA00022723"/>
    </source>
</evidence>
<dbReference type="InterPro" id="IPR052202">
    <property type="entry name" value="Yeast_MetPath_Reg"/>
</dbReference>
<dbReference type="EMBL" id="JAQQWE010000006">
    <property type="protein sequence ID" value="KAK7949251.1"/>
    <property type="molecule type" value="Genomic_DNA"/>
</dbReference>
<dbReference type="Proteomes" id="UP001391051">
    <property type="component" value="Unassembled WGS sequence"/>
</dbReference>
<keyword evidence="7" id="KW-0539">Nucleus</keyword>
<keyword evidence="2" id="KW-0479">Metal-binding</keyword>
<keyword evidence="5" id="KW-0238">DNA-binding</keyword>
<feature type="compositionally biased region" description="Basic and acidic residues" evidence="8">
    <location>
        <begin position="16"/>
        <end position="26"/>
    </location>
</feature>
<dbReference type="SMART" id="SM00906">
    <property type="entry name" value="Fungal_trans"/>
    <property type="match status" value="1"/>
</dbReference>
<dbReference type="InterPro" id="IPR007219">
    <property type="entry name" value="XnlR_reg_dom"/>
</dbReference>
<feature type="compositionally biased region" description="Low complexity" evidence="8">
    <location>
        <begin position="175"/>
        <end position="205"/>
    </location>
</feature>
<comment type="subcellular location">
    <subcellularLocation>
        <location evidence="1">Nucleus</location>
    </subcellularLocation>
</comment>
<evidence type="ECO:0000256" key="8">
    <source>
        <dbReference type="SAM" id="MobiDB-lite"/>
    </source>
</evidence>
<proteinExistence type="predicted"/>
<keyword evidence="11" id="KW-1185">Reference proteome</keyword>
<evidence type="ECO:0000256" key="4">
    <source>
        <dbReference type="ARBA" id="ARBA00023015"/>
    </source>
</evidence>
<feature type="region of interest" description="Disordered" evidence="8">
    <location>
        <begin position="169"/>
        <end position="247"/>
    </location>
</feature>
<dbReference type="CDD" id="cd00067">
    <property type="entry name" value="GAL4"/>
    <property type="match status" value="1"/>
</dbReference>
<gene>
    <name evidence="10" type="ORF">PG986_010137</name>
</gene>
<evidence type="ECO:0000313" key="11">
    <source>
        <dbReference type="Proteomes" id="UP001391051"/>
    </source>
</evidence>
<dbReference type="Gene3D" id="4.10.240.10">
    <property type="entry name" value="Zn(2)-C6 fungal-type DNA-binding domain"/>
    <property type="match status" value="1"/>
</dbReference>
<dbReference type="InterPro" id="IPR001138">
    <property type="entry name" value="Zn2Cys6_DnaBD"/>
</dbReference>
<dbReference type="InterPro" id="IPR036864">
    <property type="entry name" value="Zn2-C6_fun-type_DNA-bd_sf"/>
</dbReference>
<dbReference type="Pfam" id="PF04082">
    <property type="entry name" value="Fungal_trans"/>
    <property type="match status" value="1"/>
</dbReference>
<feature type="region of interest" description="Disordered" evidence="8">
    <location>
        <begin position="1"/>
        <end position="80"/>
    </location>
</feature>
<keyword evidence="4" id="KW-0805">Transcription regulation</keyword>
<dbReference type="GeneID" id="92079421"/>
<dbReference type="PROSITE" id="PS50048">
    <property type="entry name" value="ZN2_CY6_FUNGAL_2"/>
    <property type="match status" value="1"/>
</dbReference>
<dbReference type="Pfam" id="PF00172">
    <property type="entry name" value="Zn_clus"/>
    <property type="match status" value="1"/>
</dbReference>